<dbReference type="PANTHER" id="PTHR22916">
    <property type="entry name" value="GLYCOSYLTRANSFERASE"/>
    <property type="match status" value="1"/>
</dbReference>
<keyword evidence="2" id="KW-0808">Transferase</keyword>
<dbReference type="CDD" id="cd04196">
    <property type="entry name" value="GT_2_like_d"/>
    <property type="match status" value="1"/>
</dbReference>
<dbReference type="PANTHER" id="PTHR22916:SF3">
    <property type="entry name" value="UDP-GLCNAC:BETAGAL BETA-1,3-N-ACETYLGLUCOSAMINYLTRANSFERASE-LIKE PROTEIN 1"/>
    <property type="match status" value="1"/>
</dbReference>
<reference evidence="2 3" key="1">
    <citation type="submission" date="2020-04" db="EMBL/GenBank/DDBJ databases">
        <title>Genome sequencing of novel species.</title>
        <authorList>
            <person name="Heo J."/>
            <person name="Kim S.-J."/>
            <person name="Kim J.-S."/>
            <person name="Hong S.-B."/>
            <person name="Kwon S.-W."/>
        </authorList>
    </citation>
    <scope>NUCLEOTIDE SEQUENCE [LARGE SCALE GENOMIC DNA]</scope>
    <source>
        <strain evidence="2 3">CJU-R4</strain>
    </source>
</reference>
<organism evidence="2 3">
    <name type="scientific">Spirosoma rhododendri</name>
    <dbReference type="NCBI Taxonomy" id="2728024"/>
    <lineage>
        <taxon>Bacteria</taxon>
        <taxon>Pseudomonadati</taxon>
        <taxon>Bacteroidota</taxon>
        <taxon>Cytophagia</taxon>
        <taxon>Cytophagales</taxon>
        <taxon>Cytophagaceae</taxon>
        <taxon>Spirosoma</taxon>
    </lineage>
</organism>
<evidence type="ECO:0000313" key="2">
    <source>
        <dbReference type="EMBL" id="QJD77495.1"/>
    </source>
</evidence>
<sequence length="237" mass="27371">MKRISVCMATYNGAEFVAEQIDSILVQLGDNDELIISDDGSKDATVAIINGIQDKRIRLVPSQRFGSVVKNFENALRHAEGEIIFLADQDDVWYEGKVDAVIARLETCDLVLTDCRVVAQSGEVLHESFFRSRDSRPGFWRNLWKNAYQGCCMAFRRSVLTYALPFPKNIDYHDWWIGLLVELKGTPCFYDKPLLHYRRHGGNISPTGQAPQEKDWKNRLRNRFWLSWYIIGRSLQH</sequence>
<dbReference type="Proteomes" id="UP000501128">
    <property type="component" value="Chromosome"/>
</dbReference>
<dbReference type="InterPro" id="IPR029044">
    <property type="entry name" value="Nucleotide-diphossugar_trans"/>
</dbReference>
<protein>
    <submittedName>
        <fullName evidence="2">Glycosyltransferase family 2 protein</fullName>
    </submittedName>
</protein>
<dbReference type="GO" id="GO:0016758">
    <property type="term" value="F:hexosyltransferase activity"/>
    <property type="evidence" value="ECO:0007669"/>
    <property type="project" value="UniProtKB-ARBA"/>
</dbReference>
<name>A0A7L5DHK3_9BACT</name>
<evidence type="ECO:0000259" key="1">
    <source>
        <dbReference type="Pfam" id="PF00535"/>
    </source>
</evidence>
<accession>A0A7L5DHK3</accession>
<dbReference type="InterPro" id="IPR001173">
    <property type="entry name" value="Glyco_trans_2-like"/>
</dbReference>
<gene>
    <name evidence="2" type="ORF">HH216_02995</name>
</gene>
<keyword evidence="3" id="KW-1185">Reference proteome</keyword>
<feature type="domain" description="Glycosyltransferase 2-like" evidence="1">
    <location>
        <begin position="5"/>
        <end position="160"/>
    </location>
</feature>
<proteinExistence type="predicted"/>
<evidence type="ECO:0000313" key="3">
    <source>
        <dbReference type="Proteomes" id="UP000501128"/>
    </source>
</evidence>
<dbReference type="Pfam" id="PF00535">
    <property type="entry name" value="Glycos_transf_2"/>
    <property type="match status" value="1"/>
</dbReference>
<dbReference type="SUPFAM" id="SSF53448">
    <property type="entry name" value="Nucleotide-diphospho-sugar transferases"/>
    <property type="match status" value="1"/>
</dbReference>
<dbReference type="Gene3D" id="3.90.550.10">
    <property type="entry name" value="Spore Coat Polysaccharide Biosynthesis Protein SpsA, Chain A"/>
    <property type="match status" value="1"/>
</dbReference>
<dbReference type="KEGG" id="srho:HH216_02995"/>
<dbReference type="EMBL" id="CP051677">
    <property type="protein sequence ID" value="QJD77495.1"/>
    <property type="molecule type" value="Genomic_DNA"/>
</dbReference>
<dbReference type="AlphaFoldDB" id="A0A7L5DHK3"/>